<dbReference type="PANTHER" id="PTHR31543:SF0">
    <property type="entry name" value="DYNEIN REGULATORY COMPLEX SUBUNIT 4"/>
    <property type="match status" value="1"/>
</dbReference>
<evidence type="ECO:0000256" key="6">
    <source>
        <dbReference type="ARBA" id="ARBA00022701"/>
    </source>
</evidence>
<evidence type="ECO:0000256" key="7">
    <source>
        <dbReference type="ARBA" id="ARBA00022846"/>
    </source>
</evidence>
<evidence type="ECO:0000256" key="5">
    <source>
        <dbReference type="ARBA" id="ARBA00022490"/>
    </source>
</evidence>
<dbReference type="AlphaFoldDB" id="A0A7J6C4A6"/>
<dbReference type="GO" id="GO:0031514">
    <property type="term" value="C:motile cilium"/>
    <property type="evidence" value="ECO:0007669"/>
    <property type="project" value="UniProtKB-SubCell"/>
</dbReference>
<keyword evidence="6" id="KW-0493">Microtubule</keyword>
<name>A0A7J6C4A6_9TELE</name>
<organism evidence="16 17">
    <name type="scientific">Onychostoma macrolepis</name>
    <dbReference type="NCBI Taxonomy" id="369639"/>
    <lineage>
        <taxon>Eukaryota</taxon>
        <taxon>Metazoa</taxon>
        <taxon>Chordata</taxon>
        <taxon>Craniata</taxon>
        <taxon>Vertebrata</taxon>
        <taxon>Euteleostomi</taxon>
        <taxon>Actinopterygii</taxon>
        <taxon>Neopterygii</taxon>
        <taxon>Teleostei</taxon>
        <taxon>Ostariophysi</taxon>
        <taxon>Cypriniformes</taxon>
        <taxon>Cyprinidae</taxon>
        <taxon>Acrossocheilinae</taxon>
        <taxon>Onychostoma</taxon>
    </lineage>
</organism>
<protein>
    <recommendedName>
        <fullName evidence="4">Dynein regulatory complex subunit 4</fullName>
    </recommendedName>
    <alternativeName>
        <fullName evidence="12">Growth arrest-specific protein 8</fullName>
    </alternativeName>
</protein>
<keyword evidence="17" id="KW-1185">Reference proteome</keyword>
<proteinExistence type="inferred from homology"/>
<keyword evidence="9" id="KW-0969">Cilium</keyword>
<reference evidence="16 17" key="1">
    <citation type="submission" date="2020-04" db="EMBL/GenBank/DDBJ databases">
        <title>Chromosome-level genome assembly of a cyprinid fish Onychostoma macrolepis by integration of Nanopore Sequencing, Bionano and Hi-C technology.</title>
        <authorList>
            <person name="Wang D."/>
        </authorList>
    </citation>
    <scope>NUCLEOTIDE SEQUENCE [LARGE SCALE GENOMIC DNA]</scope>
    <source>
        <strain evidence="16">SWU-2019</strain>
        <tissue evidence="16">Muscle</tissue>
    </source>
</reference>
<feature type="region of interest" description="Disordered" evidence="14">
    <location>
        <begin position="347"/>
        <end position="366"/>
    </location>
</feature>
<dbReference type="InterPro" id="IPR039308">
    <property type="entry name" value="GAS8"/>
</dbReference>
<dbReference type="GO" id="GO:0008017">
    <property type="term" value="F:microtubule binding"/>
    <property type="evidence" value="ECO:0007669"/>
    <property type="project" value="InterPro"/>
</dbReference>
<comment type="caution">
    <text evidence="16">The sequence shown here is derived from an EMBL/GenBank/DDBJ whole genome shotgun (WGS) entry which is preliminary data.</text>
</comment>
<evidence type="ECO:0000313" key="16">
    <source>
        <dbReference type="EMBL" id="KAF4101573.1"/>
    </source>
</evidence>
<dbReference type="GO" id="GO:0005874">
    <property type="term" value="C:microtubule"/>
    <property type="evidence" value="ECO:0007669"/>
    <property type="project" value="UniProtKB-KW"/>
</dbReference>
<evidence type="ECO:0000256" key="9">
    <source>
        <dbReference type="ARBA" id="ARBA00023069"/>
    </source>
</evidence>
<sequence>MLSELKAESVVSTKLLQKEHADLEDQLRKDMCCLKVDVKEQELSSENVIKNLHLKHDEEMTVLRNDFARQVREIESKYKKRMQKLRQEEQLRRKTEIHEIEERKNSHINMLMMNHEKAFRDIRNYFSDIVYKNLDIITSLKEELKEMKRKEEKRNKEMAEVLEENKDLRESPQKAKEEVAELQKRLANYEKDRSALARTRARLKISESEMKELKWVHEVLEQRFTKVQLERDELYMKFTKVIQEVQQKSGFKNLLLECKLSALNDTLKKKEAQLSEVLSASNLDPSTLNMVTHKLEEVLESKNHTIRDLQYEVARVCKAHNDLLKTSVAKLQAFGIPVEELGFKPLESSSGQSLGQSPAALVYASN</sequence>
<evidence type="ECO:0000256" key="3">
    <source>
        <dbReference type="ARBA" id="ARBA00009859"/>
    </source>
</evidence>
<dbReference type="Pfam" id="PF13851">
    <property type="entry name" value="GAS"/>
    <property type="match status" value="1"/>
</dbReference>
<evidence type="ECO:0000256" key="13">
    <source>
        <dbReference type="SAM" id="Coils"/>
    </source>
</evidence>
<keyword evidence="11" id="KW-0966">Cell projection</keyword>
<evidence type="ECO:0000256" key="12">
    <source>
        <dbReference type="ARBA" id="ARBA00031568"/>
    </source>
</evidence>
<dbReference type="Proteomes" id="UP000579812">
    <property type="component" value="Unassembled WGS sequence"/>
</dbReference>
<feature type="coiled-coil region" evidence="13">
    <location>
        <begin position="253"/>
        <end position="280"/>
    </location>
</feature>
<dbReference type="InterPro" id="IPR025593">
    <property type="entry name" value="GAS8_dom"/>
</dbReference>
<dbReference type="GO" id="GO:0031267">
    <property type="term" value="F:small GTPase binding"/>
    <property type="evidence" value="ECO:0007669"/>
    <property type="project" value="InterPro"/>
</dbReference>
<accession>A0A7J6C4A6</accession>
<evidence type="ECO:0000256" key="2">
    <source>
        <dbReference type="ARBA" id="ARBA00004245"/>
    </source>
</evidence>
<evidence type="ECO:0000259" key="15">
    <source>
        <dbReference type="Pfam" id="PF13851"/>
    </source>
</evidence>
<keyword evidence="10" id="KW-0206">Cytoskeleton</keyword>
<comment type="similarity">
    <text evidence="3">Belongs to the DRC4 family.</text>
</comment>
<evidence type="ECO:0000256" key="4">
    <source>
        <dbReference type="ARBA" id="ARBA00021301"/>
    </source>
</evidence>
<gene>
    <name evidence="16" type="ORF">G5714_018005</name>
</gene>
<comment type="subcellular location">
    <subcellularLocation>
        <location evidence="1">Cell projection</location>
        <location evidence="1">Cilium</location>
        <location evidence="1">Flagellum</location>
    </subcellularLocation>
    <subcellularLocation>
        <location evidence="2">Cytoplasm</location>
        <location evidence="2">Cytoskeleton</location>
    </subcellularLocation>
</comment>
<dbReference type="GO" id="GO:0030317">
    <property type="term" value="P:flagellated sperm motility"/>
    <property type="evidence" value="ECO:0007669"/>
    <property type="project" value="TreeGrafter"/>
</dbReference>
<evidence type="ECO:0000313" key="17">
    <source>
        <dbReference type="Proteomes" id="UP000579812"/>
    </source>
</evidence>
<evidence type="ECO:0000256" key="14">
    <source>
        <dbReference type="SAM" id="MobiDB-lite"/>
    </source>
</evidence>
<feature type="coiled-coil region" evidence="13">
    <location>
        <begin position="134"/>
        <end position="223"/>
    </location>
</feature>
<feature type="domain" description="Growth arrest-specific protein 8" evidence="15">
    <location>
        <begin position="111"/>
        <end position="309"/>
    </location>
</feature>
<feature type="compositionally biased region" description="Low complexity" evidence="14">
    <location>
        <begin position="347"/>
        <end position="360"/>
    </location>
</feature>
<evidence type="ECO:0000256" key="8">
    <source>
        <dbReference type="ARBA" id="ARBA00023054"/>
    </source>
</evidence>
<keyword evidence="7" id="KW-0282">Flagellum</keyword>
<dbReference type="GO" id="GO:0005794">
    <property type="term" value="C:Golgi apparatus"/>
    <property type="evidence" value="ECO:0007669"/>
    <property type="project" value="TreeGrafter"/>
</dbReference>
<evidence type="ECO:0000256" key="10">
    <source>
        <dbReference type="ARBA" id="ARBA00023212"/>
    </source>
</evidence>
<evidence type="ECO:0000256" key="1">
    <source>
        <dbReference type="ARBA" id="ARBA00004230"/>
    </source>
</evidence>
<keyword evidence="5" id="KW-0963">Cytoplasm</keyword>
<dbReference type="EMBL" id="JAAMOB010000018">
    <property type="protein sequence ID" value="KAF4101573.1"/>
    <property type="molecule type" value="Genomic_DNA"/>
</dbReference>
<keyword evidence="8 13" id="KW-0175">Coiled coil</keyword>
<evidence type="ECO:0000256" key="11">
    <source>
        <dbReference type="ARBA" id="ARBA00023273"/>
    </source>
</evidence>
<dbReference type="PANTHER" id="PTHR31543">
    <property type="entry name" value="DYNEIN REGULATORY COMPLEX SUBUNIT 4"/>
    <property type="match status" value="1"/>
</dbReference>